<organism evidence="1 2">
    <name type="scientific">Azotobacter beijerinckii</name>
    <dbReference type="NCBI Taxonomy" id="170623"/>
    <lineage>
        <taxon>Bacteria</taxon>
        <taxon>Pseudomonadati</taxon>
        <taxon>Pseudomonadota</taxon>
        <taxon>Gammaproteobacteria</taxon>
        <taxon>Pseudomonadales</taxon>
        <taxon>Pseudomonadaceae</taxon>
        <taxon>Azotobacter</taxon>
    </lineage>
</organism>
<protein>
    <submittedName>
        <fullName evidence="1">Uncharacterized protein</fullName>
    </submittedName>
</protein>
<keyword evidence="2" id="KW-1185">Reference proteome</keyword>
<dbReference type="Proteomes" id="UP000198861">
    <property type="component" value="Unassembled WGS sequence"/>
</dbReference>
<accession>A0A1I0Z5X5</accession>
<reference evidence="1 2" key="1">
    <citation type="submission" date="2016-10" db="EMBL/GenBank/DDBJ databases">
        <authorList>
            <person name="Varghese N."/>
            <person name="Submissions S."/>
        </authorList>
    </citation>
    <scope>NUCLEOTIDE SEQUENCE [LARGE SCALE GENOMIC DNA]</scope>
    <source>
        <strain evidence="1 2">DSM 282</strain>
    </source>
</reference>
<evidence type="ECO:0000313" key="1">
    <source>
        <dbReference type="EMBL" id="SFB19838.1"/>
    </source>
</evidence>
<evidence type="ECO:0000313" key="2">
    <source>
        <dbReference type="Proteomes" id="UP000198861"/>
    </source>
</evidence>
<dbReference type="RefSeq" id="WP_091013328.1">
    <property type="nucleotide sequence ID" value="NZ_FOKJ01000023.1"/>
</dbReference>
<name>A0A1I0Z5X5_9GAMM</name>
<gene>
    <name evidence="1" type="ORF">SAMN04244571_01756</name>
</gene>
<dbReference type="EMBL" id="FOKJ01000023">
    <property type="protein sequence ID" value="SFB19838.1"/>
    <property type="molecule type" value="Genomic_DNA"/>
</dbReference>
<sequence>MKKTTIKFVEIPTWAIPDKADYLALFETIALAGLEGSWIRLSAATQRAVIGHAVFGKQEFRVNADGSVDVCRSVCFGTDCEIVNYRAAELAGAVAQRLAVSPGKAGPRIYCHPHELAA</sequence>
<comment type="caution">
    <text evidence="1">The sequence shown here is derived from an EMBL/GenBank/DDBJ whole genome shotgun (WGS) entry which is preliminary data.</text>
</comment>
<proteinExistence type="predicted"/>